<accession>A0A8T1L6F8</accession>
<name>A0A8T1L6F8_9STRA</name>
<comment type="caution">
    <text evidence="1">The sequence shown here is derived from an EMBL/GenBank/DDBJ whole genome shotgun (WGS) entry which is preliminary data.</text>
</comment>
<organism evidence="1 2">
    <name type="scientific">Phytophthora cactorum</name>
    <dbReference type="NCBI Taxonomy" id="29920"/>
    <lineage>
        <taxon>Eukaryota</taxon>
        <taxon>Sar</taxon>
        <taxon>Stramenopiles</taxon>
        <taxon>Oomycota</taxon>
        <taxon>Peronosporomycetes</taxon>
        <taxon>Peronosporales</taxon>
        <taxon>Peronosporaceae</taxon>
        <taxon>Phytophthora</taxon>
    </lineage>
</organism>
<protein>
    <submittedName>
        <fullName evidence="1">Uncharacterized protein</fullName>
    </submittedName>
</protein>
<sequence>MELSSSLYPILELCFIRSGGLLRPDDHRYGPHGGNGLPVELLLQALPILPRSCGLLSQEALAERVPSHLLISRSGRWPTHVSVQELQRSTTRGLRRIQRLEATVAPRRKGEWPGHGTVGPLRVWLRGQLTALSLVQVIGYDIRIASIFLIARGQRRRIA</sequence>
<dbReference type="AlphaFoldDB" id="A0A8T1L6F8"/>
<dbReference type="EMBL" id="RCMK01000092">
    <property type="protein sequence ID" value="KAG2949380.1"/>
    <property type="molecule type" value="Genomic_DNA"/>
</dbReference>
<gene>
    <name evidence="1" type="ORF">PC117_g5287</name>
</gene>
<dbReference type="Proteomes" id="UP000736787">
    <property type="component" value="Unassembled WGS sequence"/>
</dbReference>
<evidence type="ECO:0000313" key="1">
    <source>
        <dbReference type="EMBL" id="KAG2949380.1"/>
    </source>
</evidence>
<evidence type="ECO:0000313" key="2">
    <source>
        <dbReference type="Proteomes" id="UP000736787"/>
    </source>
</evidence>
<proteinExistence type="predicted"/>
<reference evidence="1" key="1">
    <citation type="submission" date="2018-10" db="EMBL/GenBank/DDBJ databases">
        <title>Effector identification in a new, highly contiguous assembly of the strawberry crown rot pathogen Phytophthora cactorum.</title>
        <authorList>
            <person name="Armitage A.D."/>
            <person name="Nellist C.F."/>
            <person name="Bates H."/>
            <person name="Vickerstaff R.J."/>
            <person name="Harrison R.J."/>
        </authorList>
    </citation>
    <scope>NUCLEOTIDE SEQUENCE</scope>
    <source>
        <strain evidence="1">4040</strain>
    </source>
</reference>